<dbReference type="EMBL" id="CP006936">
    <property type="protein sequence ID" value="AHC27313.1"/>
    <property type="molecule type" value="Genomic_DNA"/>
</dbReference>
<evidence type="ECO:0000259" key="3">
    <source>
        <dbReference type="Pfam" id="PF02470"/>
    </source>
</evidence>
<name>V5XHK3_MYCNE</name>
<gene>
    <name evidence="4" type="ORF">D174_23410</name>
</gene>
<feature type="region of interest" description="Disordered" evidence="1">
    <location>
        <begin position="408"/>
        <end position="463"/>
    </location>
</feature>
<dbReference type="Proteomes" id="UP000018763">
    <property type="component" value="Chromosome"/>
</dbReference>
<dbReference type="PANTHER" id="PTHR33371">
    <property type="entry name" value="INTERMEMBRANE PHOSPHOLIPID TRANSPORT SYSTEM BINDING PROTEIN MLAD-RELATED"/>
    <property type="match status" value="1"/>
</dbReference>
<keyword evidence="2" id="KW-0472">Membrane</keyword>
<accession>V5XHK3</accession>
<feature type="domain" description="Mce/MlaD" evidence="3">
    <location>
        <begin position="42"/>
        <end position="115"/>
    </location>
</feature>
<dbReference type="NCBIfam" id="TIGR00996">
    <property type="entry name" value="Mtu_fam_mce"/>
    <property type="match status" value="1"/>
</dbReference>
<dbReference type="AlphaFoldDB" id="V5XHK3"/>
<keyword evidence="5" id="KW-1185">Reference proteome</keyword>
<dbReference type="PANTHER" id="PTHR33371:SF16">
    <property type="entry name" value="MCE-FAMILY PROTEIN MCE3F"/>
    <property type="match status" value="1"/>
</dbReference>
<dbReference type="GeneID" id="43452390"/>
<sequence>MIRLHHKVWIQLAVLGSVTVIAGAVMLFGFVQAPALLGVGRYQVTLELPRSGGLYPTSVVTYRGDEIGRVTSVDVTDVGVRAVLTLESDTPVPADVSAAVHSRSAIGEQFVELTPNGAGGPNLHDGDAIAAGRVSVPADIAGLLDATNTALQAIPRENLRTLVDEADTAVGGLGRELARIVDGSTAIATDAGTVTDQLTTLIDQSPEVLDSQARTADSIQTWASRMASVTGQFAAQDAAFGDLLNQGGPALQEGQALFDRFAPALPVLLANMVSLGDIAVTYRADLEQLLVLYPQGTAVMSAITTANANTKQAYRGIYLDFNLNLNWPPPCNTGFLPARQQRIPTDVDAPDRPSGELYCRVPQNSDLNVRGVRNIPCETKPWKRAPTVEICESDEEYVPLNDGYNWKGDPNATLSGQGVPQYPPGVSAPGEPPPPIGGGNSNATEPAGAPQPTGPIAGTSVGGAPQNVAVAVYDPATGSYIGPDGRRYTQRDLAQSGERSWESMLVPSA</sequence>
<dbReference type="InterPro" id="IPR052336">
    <property type="entry name" value="MlaD_Phospholipid_Transporter"/>
</dbReference>
<dbReference type="Pfam" id="PF02470">
    <property type="entry name" value="MlaD"/>
    <property type="match status" value="1"/>
</dbReference>
<dbReference type="InterPro" id="IPR003399">
    <property type="entry name" value="Mce/MlaD"/>
</dbReference>
<feature type="transmembrane region" description="Helical" evidence="2">
    <location>
        <begin position="12"/>
        <end position="31"/>
    </location>
</feature>
<keyword evidence="2" id="KW-0812">Transmembrane</keyword>
<dbReference type="eggNOG" id="COG1463">
    <property type="taxonomic scope" value="Bacteria"/>
</dbReference>
<dbReference type="GO" id="GO:0005576">
    <property type="term" value="C:extracellular region"/>
    <property type="evidence" value="ECO:0007669"/>
    <property type="project" value="TreeGrafter"/>
</dbReference>
<dbReference type="InterPro" id="IPR005693">
    <property type="entry name" value="Mce"/>
</dbReference>
<proteinExistence type="predicted"/>
<organism evidence="4 5">
    <name type="scientific">Mycolicibacterium neoaurum VKM Ac-1815D</name>
    <dbReference type="NCBI Taxonomy" id="700508"/>
    <lineage>
        <taxon>Bacteria</taxon>
        <taxon>Bacillati</taxon>
        <taxon>Actinomycetota</taxon>
        <taxon>Actinomycetes</taxon>
        <taxon>Mycobacteriales</taxon>
        <taxon>Mycobacteriaceae</taxon>
        <taxon>Mycolicibacterium</taxon>
    </lineage>
</organism>
<keyword evidence="2" id="KW-1133">Transmembrane helix</keyword>
<dbReference type="KEGG" id="mne:D174_23410"/>
<reference evidence="4 5" key="1">
    <citation type="journal article" date="2014" name="Genome Announc.">
        <title>Complete Genome Sequence of Sterol-Transforming Mycobacterium neoaurum Strain VKM Ac-1815D.</title>
        <authorList>
            <person name="Shtratnikova V.Y."/>
            <person name="Bragin E.Y."/>
            <person name="Dovbnya D.V."/>
            <person name="Pekov Y.A."/>
            <person name="Schelkunov M.I."/>
            <person name="Strizhov N."/>
            <person name="Ivashina T.V."/>
            <person name="Ashapkin V.V."/>
            <person name="Donova M.V."/>
        </authorList>
    </citation>
    <scope>NUCLEOTIDE SEQUENCE [LARGE SCALE GENOMIC DNA]</scope>
    <source>
        <strain evidence="4 5">VKM Ac-1815D</strain>
    </source>
</reference>
<dbReference type="RefSeq" id="WP_019511144.1">
    <property type="nucleotide sequence ID" value="NC_023036.2"/>
</dbReference>
<protein>
    <submittedName>
        <fullName evidence="4">Mammalian cell entry protein</fullName>
    </submittedName>
</protein>
<evidence type="ECO:0000313" key="4">
    <source>
        <dbReference type="EMBL" id="AHC27313.1"/>
    </source>
</evidence>
<evidence type="ECO:0000256" key="2">
    <source>
        <dbReference type="SAM" id="Phobius"/>
    </source>
</evidence>
<evidence type="ECO:0000313" key="5">
    <source>
        <dbReference type="Proteomes" id="UP000018763"/>
    </source>
</evidence>
<evidence type="ECO:0000256" key="1">
    <source>
        <dbReference type="SAM" id="MobiDB-lite"/>
    </source>
</evidence>